<dbReference type="EMBL" id="CP053452">
    <property type="protein sequence ID" value="QJW95066.1"/>
    <property type="molecule type" value="Genomic_DNA"/>
</dbReference>
<name>A0A6M5YP07_9BACT</name>
<dbReference type="RefSeq" id="WP_171470935.1">
    <property type="nucleotide sequence ID" value="NZ_CP053452.2"/>
</dbReference>
<keyword evidence="2" id="KW-1185">Reference proteome</keyword>
<organism evidence="1 2">
    <name type="scientific">Frigoriglobus tundricola</name>
    <dbReference type="NCBI Taxonomy" id="2774151"/>
    <lineage>
        <taxon>Bacteria</taxon>
        <taxon>Pseudomonadati</taxon>
        <taxon>Planctomycetota</taxon>
        <taxon>Planctomycetia</taxon>
        <taxon>Gemmatales</taxon>
        <taxon>Gemmataceae</taxon>
        <taxon>Frigoriglobus</taxon>
    </lineage>
</organism>
<dbReference type="Proteomes" id="UP000503447">
    <property type="component" value="Chromosome"/>
</dbReference>
<gene>
    <name evidence="1" type="ORF">FTUN_2592</name>
</gene>
<evidence type="ECO:0000313" key="2">
    <source>
        <dbReference type="Proteomes" id="UP000503447"/>
    </source>
</evidence>
<proteinExistence type="predicted"/>
<evidence type="ECO:0000313" key="1">
    <source>
        <dbReference type="EMBL" id="QJW95066.1"/>
    </source>
</evidence>
<reference evidence="2" key="1">
    <citation type="submission" date="2020-05" db="EMBL/GenBank/DDBJ databases">
        <title>Frigoriglobus tundricola gen. nov., sp. nov., a psychrotolerant cellulolytic planctomycete of the family Gemmataceae with two divergent copies of 16S rRNA gene.</title>
        <authorList>
            <person name="Kulichevskaya I.S."/>
            <person name="Ivanova A.A."/>
            <person name="Naumoff D.G."/>
            <person name="Beletsky A.V."/>
            <person name="Rijpstra W.I.C."/>
            <person name="Sinninghe Damste J.S."/>
            <person name="Mardanov A.V."/>
            <person name="Ravin N.V."/>
            <person name="Dedysh S.N."/>
        </authorList>
    </citation>
    <scope>NUCLEOTIDE SEQUENCE [LARGE SCALE GENOMIC DNA]</scope>
    <source>
        <strain evidence="2">PL17</strain>
    </source>
</reference>
<protein>
    <submittedName>
        <fullName evidence="1">Uncharacterized protein</fullName>
    </submittedName>
</protein>
<dbReference type="AlphaFoldDB" id="A0A6M5YP07"/>
<accession>A0A6M5YP07</accession>
<dbReference type="KEGG" id="ftj:FTUN_2592"/>
<sequence length="135" mass="15415">MLKTRALLLAILLVVVPFGLFGASSKANPESEQAKEKLDKLQKKFPQLIHKWAEQAEDKLKGGKLKSELKMLRWIGPTEVKITYACSFDVEGIQGSWTMSFYLRYYDGKWTTTDFCTDHPNLPFADLMLLIDQAE</sequence>